<name>A0A8H5CFZ9_9AGAR</name>
<protein>
    <submittedName>
        <fullName evidence="1">Uncharacterized protein</fullName>
    </submittedName>
</protein>
<sequence length="311" mass="34391">MSPKEEKEAPKGTPSRAIAASYTYTPTLPANGALPGHSVFHLYHHPAKKSSSSSFLFQTVPVYGDASTSAKAHLASLADPSAVGLSYSTKRAGSIFSSAGENINFYKGPLPDDPTAIHRANIAMMHGGGVSKFFDLRREITFHPPAELGEKGEKLAGDYEQEGKMQLEEVSKSFGTSLRYKFTTPETQIPLYWKSTEISTPDPTRPEKDERDRFFFEGHMSCIAAVDKTRKGEPLREDEEKGIIVARFVKPIDSQEKMCYWKMGRVEFVWEGCERVWGPGWDDEDVVESILSTVGMVAVLGERTTTTTVPV</sequence>
<accession>A0A8H5CFZ9</accession>
<comment type="caution">
    <text evidence="1">The sequence shown here is derived from an EMBL/GenBank/DDBJ whole genome shotgun (WGS) entry which is preliminary data.</text>
</comment>
<dbReference type="AlphaFoldDB" id="A0A8H5CFZ9"/>
<dbReference type="Proteomes" id="UP000541558">
    <property type="component" value="Unassembled WGS sequence"/>
</dbReference>
<evidence type="ECO:0000313" key="1">
    <source>
        <dbReference type="EMBL" id="KAF5341117.1"/>
    </source>
</evidence>
<dbReference type="EMBL" id="JAACJK010000002">
    <property type="protein sequence ID" value="KAF5341117.1"/>
    <property type="molecule type" value="Genomic_DNA"/>
</dbReference>
<dbReference type="OrthoDB" id="3071957at2759"/>
<organism evidence="1 2">
    <name type="scientific">Ephemerocybe angulata</name>
    <dbReference type="NCBI Taxonomy" id="980116"/>
    <lineage>
        <taxon>Eukaryota</taxon>
        <taxon>Fungi</taxon>
        <taxon>Dikarya</taxon>
        <taxon>Basidiomycota</taxon>
        <taxon>Agaricomycotina</taxon>
        <taxon>Agaricomycetes</taxon>
        <taxon>Agaricomycetidae</taxon>
        <taxon>Agaricales</taxon>
        <taxon>Agaricineae</taxon>
        <taxon>Psathyrellaceae</taxon>
        <taxon>Ephemerocybe</taxon>
    </lineage>
</organism>
<proteinExistence type="predicted"/>
<keyword evidence="2" id="KW-1185">Reference proteome</keyword>
<gene>
    <name evidence="1" type="ORF">D9611_006009</name>
</gene>
<reference evidence="1 2" key="1">
    <citation type="journal article" date="2020" name="ISME J.">
        <title>Uncovering the hidden diversity of litter-decomposition mechanisms in mushroom-forming fungi.</title>
        <authorList>
            <person name="Floudas D."/>
            <person name="Bentzer J."/>
            <person name="Ahren D."/>
            <person name="Johansson T."/>
            <person name="Persson P."/>
            <person name="Tunlid A."/>
        </authorList>
    </citation>
    <scope>NUCLEOTIDE SEQUENCE [LARGE SCALE GENOMIC DNA]</scope>
    <source>
        <strain evidence="1 2">CBS 175.51</strain>
    </source>
</reference>
<evidence type="ECO:0000313" key="2">
    <source>
        <dbReference type="Proteomes" id="UP000541558"/>
    </source>
</evidence>